<dbReference type="Proteomes" id="UP000195918">
    <property type="component" value="Unassembled WGS sequence"/>
</dbReference>
<name>A0A1X6WSB4_9ENTE</name>
<dbReference type="RefSeq" id="WP_086952851.1">
    <property type="nucleotide sequence ID" value="NZ_FWFD01000022.1"/>
</dbReference>
<proteinExistence type="predicted"/>
<dbReference type="AlphaFoldDB" id="A0A1X6WSB4"/>
<reference evidence="3" key="1">
    <citation type="submission" date="2017-02" db="EMBL/GenBank/DDBJ databases">
        <authorList>
            <person name="Dridi B."/>
        </authorList>
    </citation>
    <scope>NUCLEOTIDE SEQUENCE [LARGE SCALE GENOMIC DNA]</scope>
    <source>
        <strain evidence="3">bH819</strain>
    </source>
</reference>
<feature type="chain" id="PRO_5039092000" evidence="1">
    <location>
        <begin position="26"/>
        <end position="265"/>
    </location>
</feature>
<evidence type="ECO:0000313" key="3">
    <source>
        <dbReference type="Proteomes" id="UP000195918"/>
    </source>
</evidence>
<accession>A0A1X6WSB4</accession>
<dbReference type="EMBL" id="FWFD01000022">
    <property type="protein sequence ID" value="SLM87233.1"/>
    <property type="molecule type" value="Genomic_DNA"/>
</dbReference>
<feature type="signal peptide" evidence="1">
    <location>
        <begin position="1"/>
        <end position="25"/>
    </location>
</feature>
<evidence type="ECO:0000313" key="2">
    <source>
        <dbReference type="EMBL" id="SLM87233.1"/>
    </source>
</evidence>
<protein>
    <submittedName>
        <fullName evidence="2">Uncharacterized protein</fullName>
    </submittedName>
</protein>
<organism evidence="2 3">
    <name type="scientific">Vagococcus fluvialis bH819</name>
    <dbReference type="NCBI Taxonomy" id="1255619"/>
    <lineage>
        <taxon>Bacteria</taxon>
        <taxon>Bacillati</taxon>
        <taxon>Bacillota</taxon>
        <taxon>Bacilli</taxon>
        <taxon>Lactobacillales</taxon>
        <taxon>Enterococcaceae</taxon>
        <taxon>Vagococcus</taxon>
    </lineage>
</organism>
<sequence length="265" mass="28882">MKTIKKSVILSVAAISLCTGGVKLAMATSLDSKLNDQKIVSNENNISLKSNQNGSSQAIAVDSNSEKLPSGSISADEAAAIGSKKLSSVMKYQVGNQKINMKSVKSFDGRWTWQGNIPVSENEATEFIIDATSGELIFMGQPTPTEYTEPKLLNIDETNKHWEKNSMSYIDDVKKVASEFSGQEVESVKFDYVGIGLQSTSQEDNDKIVEIEKNKKENEIMSNYTNLNFIVTTKDGKKTAVTITPENKIISHVSAITPETTEGLG</sequence>
<gene>
    <name evidence="2" type="ORF">FM121_14125</name>
</gene>
<evidence type="ECO:0000256" key="1">
    <source>
        <dbReference type="SAM" id="SignalP"/>
    </source>
</evidence>
<keyword evidence="1" id="KW-0732">Signal</keyword>
<keyword evidence="3" id="KW-1185">Reference proteome</keyword>